<name>A0A212TAU8_9MICO</name>
<feature type="region of interest" description="Disordered" evidence="2">
    <location>
        <begin position="99"/>
        <end position="118"/>
    </location>
</feature>
<dbReference type="Proteomes" id="UP000198122">
    <property type="component" value="Unassembled WGS sequence"/>
</dbReference>
<reference evidence="4 5" key="1">
    <citation type="submission" date="2017-06" db="EMBL/GenBank/DDBJ databases">
        <authorList>
            <person name="Kim H.J."/>
            <person name="Triplett B.A."/>
        </authorList>
    </citation>
    <scope>NUCLEOTIDE SEQUENCE [LARGE SCALE GENOMIC DNA]</scope>
    <source>
        <strain evidence="4 5">DSM 22179</strain>
    </source>
</reference>
<dbReference type="InterPro" id="IPR057326">
    <property type="entry name" value="KR_dom"/>
</dbReference>
<gene>
    <name evidence="4" type="ORF">SAMN05445756_0804</name>
</gene>
<dbReference type="InterPro" id="IPR036291">
    <property type="entry name" value="NAD(P)-bd_dom_sf"/>
</dbReference>
<comment type="similarity">
    <text evidence="1">Belongs to the short-chain dehydrogenases/reductases (SDR) family.</text>
</comment>
<feature type="compositionally biased region" description="Polar residues" evidence="2">
    <location>
        <begin position="1"/>
        <end position="21"/>
    </location>
</feature>
<accession>A0A212TAU8</accession>
<dbReference type="AlphaFoldDB" id="A0A212TAU8"/>
<dbReference type="Pfam" id="PF13561">
    <property type="entry name" value="adh_short_C2"/>
    <property type="match status" value="1"/>
</dbReference>
<keyword evidence="5" id="KW-1185">Reference proteome</keyword>
<dbReference type="InterPro" id="IPR020904">
    <property type="entry name" value="Sc_DH/Rdtase_CS"/>
</dbReference>
<dbReference type="FunFam" id="3.40.50.720:FF:000338">
    <property type="entry name" value="3-oxoacyl-ACP reductase FabG"/>
    <property type="match status" value="1"/>
</dbReference>
<dbReference type="SUPFAM" id="SSF51735">
    <property type="entry name" value="NAD(P)-binding Rossmann-fold domains"/>
    <property type="match status" value="2"/>
</dbReference>
<feature type="compositionally biased region" description="Low complexity" evidence="2">
    <location>
        <begin position="104"/>
        <end position="118"/>
    </location>
</feature>
<dbReference type="GO" id="GO:0016616">
    <property type="term" value="F:oxidoreductase activity, acting on the CH-OH group of donors, NAD or NADP as acceptor"/>
    <property type="evidence" value="ECO:0007669"/>
    <property type="project" value="UniProtKB-ARBA"/>
</dbReference>
<evidence type="ECO:0000256" key="2">
    <source>
        <dbReference type="SAM" id="MobiDB-lite"/>
    </source>
</evidence>
<protein>
    <submittedName>
        <fullName evidence="4">3-oxoacyl-[acyl-carrier protein] reductase</fullName>
    </submittedName>
</protein>
<dbReference type="EMBL" id="FYEZ01000001">
    <property type="protein sequence ID" value="SNC62951.1"/>
    <property type="molecule type" value="Genomic_DNA"/>
</dbReference>
<dbReference type="PRINTS" id="PR00081">
    <property type="entry name" value="GDHRDH"/>
</dbReference>
<feature type="region of interest" description="Disordered" evidence="2">
    <location>
        <begin position="1"/>
        <end position="23"/>
    </location>
</feature>
<dbReference type="SMART" id="SM00822">
    <property type="entry name" value="PKS_KR"/>
    <property type="match status" value="1"/>
</dbReference>
<dbReference type="InterPro" id="IPR002347">
    <property type="entry name" value="SDR_fam"/>
</dbReference>
<dbReference type="PROSITE" id="PS00061">
    <property type="entry name" value="ADH_SHORT"/>
    <property type="match status" value="1"/>
</dbReference>
<evidence type="ECO:0000256" key="1">
    <source>
        <dbReference type="ARBA" id="ARBA00006484"/>
    </source>
</evidence>
<dbReference type="OrthoDB" id="9804774at2"/>
<evidence type="ECO:0000259" key="3">
    <source>
        <dbReference type="SMART" id="SM00822"/>
    </source>
</evidence>
<feature type="domain" description="Ketoreductase" evidence="3">
    <location>
        <begin position="284"/>
        <end position="467"/>
    </location>
</feature>
<dbReference type="Gene3D" id="3.40.50.720">
    <property type="entry name" value="NAD(P)-binding Rossmann-like Domain"/>
    <property type="match status" value="2"/>
</dbReference>
<dbReference type="PRINTS" id="PR00080">
    <property type="entry name" value="SDRFAMILY"/>
</dbReference>
<dbReference type="PANTHER" id="PTHR42760">
    <property type="entry name" value="SHORT-CHAIN DEHYDROGENASES/REDUCTASES FAMILY MEMBER"/>
    <property type="match status" value="1"/>
</dbReference>
<evidence type="ECO:0000313" key="4">
    <source>
        <dbReference type="EMBL" id="SNC62951.1"/>
    </source>
</evidence>
<dbReference type="PANTHER" id="PTHR42760:SF78">
    <property type="entry name" value="3-OXOACYL-[ACYL-CARRIER-PROTEIN] REDUCTASE [NADH]"/>
    <property type="match status" value="1"/>
</dbReference>
<evidence type="ECO:0000313" key="5">
    <source>
        <dbReference type="Proteomes" id="UP000198122"/>
    </source>
</evidence>
<proteinExistence type="inferred from homology"/>
<organism evidence="4 5">
    <name type="scientific">Kytococcus aerolatus</name>
    <dbReference type="NCBI Taxonomy" id="592308"/>
    <lineage>
        <taxon>Bacteria</taxon>
        <taxon>Bacillati</taxon>
        <taxon>Actinomycetota</taxon>
        <taxon>Actinomycetes</taxon>
        <taxon>Micrococcales</taxon>
        <taxon>Kytococcaceae</taxon>
        <taxon>Kytococcus</taxon>
    </lineage>
</organism>
<sequence>MTSTNQNPALRQPAAPQTSTARLHRSQDAYLRFVNSELGKKVSGSLGLPRPVPLRRYVPGQPLLEGPAVLAGAGSAPLLDALGGFLAPRGVEVVRPQLEGVDGTPGADGEPAAPAELPLTDGVRPAALVVDMTGAERLADLDVLRRAARATLKRLGRSGRVIVLGATPEALVAAGASSEQVATAQALEGIMRSIGKELRGGATANLLWVDRDLVGAMQDAAASGGSAGAVLPAELVEPLTFLLSARSAYVSGQPLRVRRAAGAARPATPELLPVAEDATPFVGRVVVVTGAARGIGADIARVLSRDGATVVGVDVPQAGDALAAVANEIGGLALQLDITRPEAGQRIAEAVARASRGTGPARLHAIVHNAGITRDKLLVNTDAARWASVLEVNLAVQLRINEVLLSGAEGGLGEGSRIVGVASTSGIGGNRGQSNYAASKAGVMGLVRSMAPRLAERGITVNAVAPGFIETEMTGKIPAVTREVGRRINSMAQGGLPVDVAETIAFLARPGNDGVTGQVLRVCGQSQLGA</sequence>
<dbReference type="RefSeq" id="WP_088817741.1">
    <property type="nucleotide sequence ID" value="NZ_FYEZ01000001.1"/>
</dbReference>
<dbReference type="NCBIfam" id="NF006110">
    <property type="entry name" value="PRK08261.1"/>
    <property type="match status" value="1"/>
</dbReference>